<dbReference type="Proteomes" id="UP000091857">
    <property type="component" value="Chromosome 8"/>
</dbReference>
<evidence type="ECO:0000313" key="2">
    <source>
        <dbReference type="EMBL" id="OAY43174.1"/>
    </source>
</evidence>
<dbReference type="Gramene" id="Manes.08G048400.1.v8.1">
    <property type="protein sequence ID" value="Manes.08G048400.1.v8.1.CDS"/>
    <property type="gene ID" value="Manes.08G048400.v8.1"/>
</dbReference>
<proteinExistence type="predicted"/>
<dbReference type="OrthoDB" id="1924112at2759"/>
<evidence type="ECO:0000256" key="1">
    <source>
        <dbReference type="SAM" id="MobiDB-lite"/>
    </source>
</evidence>
<protein>
    <submittedName>
        <fullName evidence="2">Uncharacterized protein</fullName>
    </submittedName>
</protein>
<reference evidence="3" key="1">
    <citation type="journal article" date="2016" name="Nat. Biotechnol.">
        <title>Sequencing wild and cultivated cassava and related species reveals extensive interspecific hybridization and genetic diversity.</title>
        <authorList>
            <person name="Bredeson J.V."/>
            <person name="Lyons J.B."/>
            <person name="Prochnik S.E."/>
            <person name="Wu G.A."/>
            <person name="Ha C.M."/>
            <person name="Edsinger-Gonzales E."/>
            <person name="Grimwood J."/>
            <person name="Schmutz J."/>
            <person name="Rabbi I.Y."/>
            <person name="Egesi C."/>
            <person name="Nauluvula P."/>
            <person name="Lebot V."/>
            <person name="Ndunguru J."/>
            <person name="Mkamilo G."/>
            <person name="Bart R.S."/>
            <person name="Setter T.L."/>
            <person name="Gleadow R.M."/>
            <person name="Kulakow P."/>
            <person name="Ferguson M.E."/>
            <person name="Rounsley S."/>
            <person name="Rokhsar D.S."/>
        </authorList>
    </citation>
    <scope>NUCLEOTIDE SEQUENCE [LARGE SCALE GENOMIC DNA]</scope>
    <source>
        <strain evidence="3">cv. AM560-2</strain>
    </source>
</reference>
<dbReference type="PANTHER" id="PTHR36373">
    <property type="entry name" value="EXPRESSED PROTEIN"/>
    <property type="match status" value="1"/>
</dbReference>
<dbReference type="Gramene" id="Manes.08G048400.2.v8.1">
    <property type="protein sequence ID" value="Manes.08G048400.2.v8.1.CDS"/>
    <property type="gene ID" value="Manes.08G048400.v8.1"/>
</dbReference>
<feature type="compositionally biased region" description="Polar residues" evidence="1">
    <location>
        <begin position="145"/>
        <end position="164"/>
    </location>
</feature>
<feature type="region of interest" description="Disordered" evidence="1">
    <location>
        <begin position="95"/>
        <end position="126"/>
    </location>
</feature>
<gene>
    <name evidence="2" type="ORF">MANES_08G048400v8</name>
</gene>
<organism evidence="2 3">
    <name type="scientific">Manihot esculenta</name>
    <name type="common">Cassava</name>
    <name type="synonym">Jatropha manihot</name>
    <dbReference type="NCBI Taxonomy" id="3983"/>
    <lineage>
        <taxon>Eukaryota</taxon>
        <taxon>Viridiplantae</taxon>
        <taxon>Streptophyta</taxon>
        <taxon>Embryophyta</taxon>
        <taxon>Tracheophyta</taxon>
        <taxon>Spermatophyta</taxon>
        <taxon>Magnoliopsida</taxon>
        <taxon>eudicotyledons</taxon>
        <taxon>Gunneridae</taxon>
        <taxon>Pentapetalae</taxon>
        <taxon>rosids</taxon>
        <taxon>fabids</taxon>
        <taxon>Malpighiales</taxon>
        <taxon>Euphorbiaceae</taxon>
        <taxon>Crotonoideae</taxon>
        <taxon>Manihoteae</taxon>
        <taxon>Manihot</taxon>
    </lineage>
</organism>
<keyword evidence="3" id="KW-1185">Reference proteome</keyword>
<dbReference type="EMBL" id="CM004394">
    <property type="protein sequence ID" value="OAY43174.1"/>
    <property type="molecule type" value="Genomic_DNA"/>
</dbReference>
<dbReference type="OMA" id="WDNIDST"/>
<sequence length="226" mass="25941">MEPEIIDWSSIESIFVEDEVYENLDAPKWFDFSATSHDEQPTDDDDAWFCKSNCKHPKTAEDFKKSTFNSKVKFLRSMNISEMVPFRDRTCRDAKKKEAEKANQQSLESVENLGEDVENKDPNLNDFHPFTNLVSKKAMTKSCAEKNQQLGDPQVNSSKPPRLRSTFSARNLKGGREILNQITEFCSELKKLAKKGSKRATTEKVLGEMKERVEEKGRVPLLEVKK</sequence>
<dbReference type="STRING" id="3983.A0A2C9VFE6"/>
<evidence type="ECO:0000313" key="3">
    <source>
        <dbReference type="Proteomes" id="UP000091857"/>
    </source>
</evidence>
<comment type="caution">
    <text evidence="2">The sequence shown here is derived from an EMBL/GenBank/DDBJ whole genome shotgun (WGS) entry which is preliminary data.</text>
</comment>
<feature type="region of interest" description="Disordered" evidence="1">
    <location>
        <begin position="141"/>
        <end position="164"/>
    </location>
</feature>
<accession>A0A2C9VFE6</accession>
<dbReference type="PANTHER" id="PTHR36373:SF2">
    <property type="entry name" value="TPX2 CENTRAL DOMAIN-CONTAINING PROTEIN"/>
    <property type="match status" value="1"/>
</dbReference>
<dbReference type="AlphaFoldDB" id="A0A2C9VFE6"/>
<name>A0A2C9VFE6_MANES</name>